<name>A0ABN7P527_TIMPD</name>
<accession>A0ABN7P527</accession>
<evidence type="ECO:0000313" key="1">
    <source>
        <dbReference type="EMBL" id="CAG2060527.1"/>
    </source>
</evidence>
<organism evidence="1 2">
    <name type="scientific">Timema podura</name>
    <name type="common">Walking stick</name>
    <dbReference type="NCBI Taxonomy" id="61482"/>
    <lineage>
        <taxon>Eukaryota</taxon>
        <taxon>Metazoa</taxon>
        <taxon>Ecdysozoa</taxon>
        <taxon>Arthropoda</taxon>
        <taxon>Hexapoda</taxon>
        <taxon>Insecta</taxon>
        <taxon>Pterygota</taxon>
        <taxon>Neoptera</taxon>
        <taxon>Polyneoptera</taxon>
        <taxon>Phasmatodea</taxon>
        <taxon>Timematodea</taxon>
        <taxon>Timematoidea</taxon>
        <taxon>Timematidae</taxon>
        <taxon>Timema</taxon>
    </lineage>
</organism>
<evidence type="ECO:0000313" key="2">
    <source>
        <dbReference type="Proteomes" id="UP001153148"/>
    </source>
</evidence>
<gene>
    <name evidence="1" type="ORF">TPAB3V08_LOCUS7483</name>
</gene>
<proteinExistence type="predicted"/>
<reference evidence="1" key="1">
    <citation type="submission" date="2021-03" db="EMBL/GenBank/DDBJ databases">
        <authorList>
            <person name="Tran Van P."/>
        </authorList>
    </citation>
    <scope>NUCLEOTIDE SEQUENCE</scope>
</reference>
<keyword evidence="2" id="KW-1185">Reference proteome</keyword>
<protein>
    <submittedName>
        <fullName evidence="1">Uncharacterized protein</fullName>
    </submittedName>
</protein>
<dbReference type="Proteomes" id="UP001153148">
    <property type="component" value="Unassembled WGS sequence"/>
</dbReference>
<dbReference type="EMBL" id="CAJPIN010012646">
    <property type="protein sequence ID" value="CAG2060527.1"/>
    <property type="molecule type" value="Genomic_DNA"/>
</dbReference>
<sequence>MSLGDMVDPFSSIDEVIYEDDEIVVTRIYSNNSHQVLNPRERRRALEAMTRSHETYANTIKLCSKFGRKAPGEQSCSSMRELLDTVNIACGKNVNYLKKEGVDQ</sequence>
<comment type="caution">
    <text evidence="1">The sequence shown here is derived from an EMBL/GenBank/DDBJ whole genome shotgun (WGS) entry which is preliminary data.</text>
</comment>